<keyword evidence="12" id="KW-0807">Transducer</keyword>
<evidence type="ECO:0000256" key="11">
    <source>
        <dbReference type="ARBA" id="ARBA00023180"/>
    </source>
</evidence>
<evidence type="ECO:0000256" key="7">
    <source>
        <dbReference type="ARBA" id="ARBA00023040"/>
    </source>
</evidence>
<evidence type="ECO:0000313" key="15">
    <source>
        <dbReference type="EMBL" id="ACO09940.1"/>
    </source>
</evidence>
<evidence type="ECO:0000256" key="8">
    <source>
        <dbReference type="ARBA" id="ARBA00023136"/>
    </source>
</evidence>
<evidence type="ECO:0000256" key="3">
    <source>
        <dbReference type="ARBA" id="ARBA00022606"/>
    </source>
</evidence>
<feature type="transmembrane region" description="Helical" evidence="13">
    <location>
        <begin position="134"/>
        <end position="155"/>
    </location>
</feature>
<dbReference type="FunFam" id="1.20.1070.10:FF:000024">
    <property type="entry name" value="Olfactory receptor"/>
    <property type="match status" value="1"/>
</dbReference>
<evidence type="ECO:0000259" key="14">
    <source>
        <dbReference type="PROSITE" id="PS50262"/>
    </source>
</evidence>
<feature type="transmembrane region" description="Helical" evidence="13">
    <location>
        <begin position="95"/>
        <end position="113"/>
    </location>
</feature>
<keyword evidence="4 13" id="KW-0812">Transmembrane</keyword>
<dbReference type="GO" id="GO:0004984">
    <property type="term" value="F:olfactory receptor activity"/>
    <property type="evidence" value="ECO:0007669"/>
    <property type="project" value="InterPro"/>
</dbReference>
<feature type="transmembrane region" description="Helical" evidence="13">
    <location>
        <begin position="232"/>
        <end position="252"/>
    </location>
</feature>
<feature type="transmembrane region" description="Helical" evidence="13">
    <location>
        <begin position="189"/>
        <end position="211"/>
    </location>
</feature>
<protein>
    <submittedName>
        <fullName evidence="15">Olfactory receptor 2Y1</fullName>
    </submittedName>
</protein>
<keyword evidence="7" id="KW-0297">G-protein coupled receptor</keyword>
<dbReference type="InterPro" id="IPR000725">
    <property type="entry name" value="Olfact_rcpt"/>
</dbReference>
<evidence type="ECO:0000256" key="12">
    <source>
        <dbReference type="ARBA" id="ARBA00023224"/>
    </source>
</evidence>
<proteinExistence type="evidence at transcript level"/>
<dbReference type="InterPro" id="IPR052921">
    <property type="entry name" value="GPCR1_Superfamily_Member"/>
</dbReference>
<keyword evidence="11" id="KW-0325">Glycoprotein</keyword>
<dbReference type="EMBL" id="BT075516">
    <property type="protein sequence ID" value="ACO09940.1"/>
    <property type="molecule type" value="mRNA"/>
</dbReference>
<dbReference type="Pfam" id="PF13853">
    <property type="entry name" value="7tm_4"/>
    <property type="match status" value="1"/>
</dbReference>
<gene>
    <name evidence="15" type="primary">OR2Y1</name>
</gene>
<feature type="transmembrane region" description="Helical" evidence="13">
    <location>
        <begin position="55"/>
        <end position="75"/>
    </location>
</feature>
<dbReference type="PROSITE" id="PS50262">
    <property type="entry name" value="G_PROTEIN_RECEP_F1_2"/>
    <property type="match status" value="1"/>
</dbReference>
<keyword evidence="3" id="KW-0716">Sensory transduction</keyword>
<accession>C1BLN7</accession>
<organism evidence="15">
    <name type="scientific">Osmerus mordax</name>
    <name type="common">Rainbow smelt</name>
    <name type="synonym">Atherina mordax</name>
    <dbReference type="NCBI Taxonomy" id="8014"/>
    <lineage>
        <taxon>Eukaryota</taxon>
        <taxon>Metazoa</taxon>
        <taxon>Chordata</taxon>
        <taxon>Craniata</taxon>
        <taxon>Vertebrata</taxon>
        <taxon>Euteleostomi</taxon>
        <taxon>Actinopterygii</taxon>
        <taxon>Neopterygii</taxon>
        <taxon>Teleostei</taxon>
        <taxon>Stomiati</taxon>
        <taxon>Osmeriformes</taxon>
        <taxon>Osmeridae</taxon>
        <taxon>Osmerus</taxon>
    </lineage>
</organism>
<keyword evidence="10 15" id="KW-0675">Receptor</keyword>
<dbReference type="Gene3D" id="1.20.1070.10">
    <property type="entry name" value="Rhodopsin 7-helix transmembrane proteins"/>
    <property type="match status" value="1"/>
</dbReference>
<dbReference type="SUPFAM" id="SSF81321">
    <property type="entry name" value="Family A G protein-coupled receptor-like"/>
    <property type="match status" value="1"/>
</dbReference>
<dbReference type="GO" id="GO:0004930">
    <property type="term" value="F:G protein-coupled receptor activity"/>
    <property type="evidence" value="ECO:0007669"/>
    <property type="project" value="UniProtKB-KW"/>
</dbReference>
<dbReference type="PANTHER" id="PTHR26451">
    <property type="entry name" value="G_PROTEIN_RECEP_F1_2 DOMAIN-CONTAINING PROTEIN"/>
    <property type="match status" value="1"/>
</dbReference>
<dbReference type="PANTHER" id="PTHR26451:SF345">
    <property type="entry name" value="OLFACTORY RECEPTOR"/>
    <property type="match status" value="1"/>
</dbReference>
<evidence type="ECO:0000256" key="2">
    <source>
        <dbReference type="ARBA" id="ARBA00022475"/>
    </source>
</evidence>
<evidence type="ECO:0000256" key="9">
    <source>
        <dbReference type="ARBA" id="ARBA00023157"/>
    </source>
</evidence>
<evidence type="ECO:0000256" key="10">
    <source>
        <dbReference type="ARBA" id="ARBA00023170"/>
    </source>
</evidence>
<dbReference type="GO" id="GO:0005549">
    <property type="term" value="F:odorant binding"/>
    <property type="evidence" value="ECO:0007669"/>
    <property type="project" value="TreeGrafter"/>
</dbReference>
<evidence type="ECO:0000256" key="1">
    <source>
        <dbReference type="ARBA" id="ARBA00004651"/>
    </source>
</evidence>
<comment type="subcellular location">
    <subcellularLocation>
        <location evidence="1">Cell membrane</location>
        <topology evidence="1">Multi-pass membrane protein</topology>
    </subcellularLocation>
</comment>
<dbReference type="PRINTS" id="PR00245">
    <property type="entry name" value="OLFACTORYR"/>
</dbReference>
<keyword evidence="8 13" id="KW-0472">Membrane</keyword>
<feature type="transmembrane region" description="Helical" evidence="13">
    <location>
        <begin position="264"/>
        <end position="284"/>
    </location>
</feature>
<evidence type="ECO:0000256" key="6">
    <source>
        <dbReference type="ARBA" id="ARBA00022989"/>
    </source>
</evidence>
<reference evidence="15" key="1">
    <citation type="submission" date="2009-03" db="EMBL/GenBank/DDBJ databases">
        <title>Osmerus mordax full-length cDNAs.</title>
        <authorList>
            <person name="von Schalburg K."/>
            <person name="Leong J."/>
            <person name="Cooper G."/>
            <person name="Davidson W.S."/>
            <person name="Koop B.F."/>
        </authorList>
    </citation>
    <scope>NUCLEOTIDE SEQUENCE</scope>
    <source>
        <tissue evidence="15">Brain</tissue>
    </source>
</reference>
<sequence>MNFTFLLTAYGPPGPVNNGVFALTFVLFCLTIFSNFVLMFVIYVDSTLHKPMYILLFNLAVNGLVGCTSVCPMLMENLIKVVPDITREGCLLQVFFIYVHGTSAYAILTAMAYDGYVSICKPLQYYSIMTPFKVKLLLVIVNFIPIIILAIQVFITSSLPLCGYIIDKLFCDNLAIVNLSCVQSAASNVFGILFTLILGVLPLVLVVLSYIRILIVSLKASKDSQKKAFSTCAPHLITFINFSAAILFSVIYNRYSGVSREVNAIAAAAFILFPPLLNPLIYGIRTKEIKTAIRKILR</sequence>
<name>C1BLN7_OSMMO</name>
<dbReference type="InterPro" id="IPR017452">
    <property type="entry name" value="GPCR_Rhodpsn_7TM"/>
</dbReference>
<evidence type="ECO:0000256" key="5">
    <source>
        <dbReference type="ARBA" id="ARBA00022725"/>
    </source>
</evidence>
<keyword evidence="5" id="KW-0552">Olfaction</keyword>
<keyword evidence="9" id="KW-1015">Disulfide bond</keyword>
<dbReference type="InterPro" id="IPR000276">
    <property type="entry name" value="GPCR_Rhodpsn"/>
</dbReference>
<evidence type="ECO:0000256" key="4">
    <source>
        <dbReference type="ARBA" id="ARBA00022692"/>
    </source>
</evidence>
<dbReference type="PRINTS" id="PR00237">
    <property type="entry name" value="GPCRRHODOPSN"/>
</dbReference>
<keyword evidence="6 13" id="KW-1133">Transmembrane helix</keyword>
<feature type="transmembrane region" description="Helical" evidence="13">
    <location>
        <begin position="20"/>
        <end position="43"/>
    </location>
</feature>
<keyword evidence="2" id="KW-1003">Cell membrane</keyword>
<dbReference type="AlphaFoldDB" id="C1BLN7"/>
<dbReference type="GO" id="GO:0005886">
    <property type="term" value="C:plasma membrane"/>
    <property type="evidence" value="ECO:0007669"/>
    <property type="project" value="UniProtKB-SubCell"/>
</dbReference>
<evidence type="ECO:0000256" key="13">
    <source>
        <dbReference type="SAM" id="Phobius"/>
    </source>
</evidence>
<feature type="domain" description="G-protein coupled receptors family 1 profile" evidence="14">
    <location>
        <begin position="34"/>
        <end position="282"/>
    </location>
</feature>